<sequence length="73" mass="8467">MRARSKDLDDLNGKTSIIFREISVFPNLSGILPFIFQTQYQRLFLLQKFSQPPIGLLAGLLDKENKSDYYENI</sequence>
<evidence type="ECO:0000313" key="2">
    <source>
        <dbReference type="Proteomes" id="UP000284416"/>
    </source>
</evidence>
<gene>
    <name evidence="1" type="ORF">D1B31_12230</name>
</gene>
<dbReference type="Proteomes" id="UP000284416">
    <property type="component" value="Unassembled WGS sequence"/>
</dbReference>
<protein>
    <submittedName>
        <fullName evidence="1">Uncharacterized protein</fullName>
    </submittedName>
</protein>
<evidence type="ECO:0000313" key="1">
    <source>
        <dbReference type="EMBL" id="RHW40313.1"/>
    </source>
</evidence>
<proteinExistence type="predicted"/>
<accession>A0A417YTG9</accession>
<reference evidence="1 2" key="1">
    <citation type="journal article" date="2017" name="Int. J. Syst. Evol. Microbiol.">
        <title>Bacillus notoginsengisoli sp. nov., a novel bacterium isolated from the rhizosphere of Panax notoginseng.</title>
        <authorList>
            <person name="Zhang M.Y."/>
            <person name="Cheng J."/>
            <person name="Cai Y."/>
            <person name="Zhang T.Y."/>
            <person name="Wu Y.Y."/>
            <person name="Manikprabhu D."/>
            <person name="Li W.J."/>
            <person name="Zhang Y.X."/>
        </authorList>
    </citation>
    <scope>NUCLEOTIDE SEQUENCE [LARGE SCALE GENOMIC DNA]</scope>
    <source>
        <strain evidence="1 2">JCM 30743</strain>
    </source>
</reference>
<name>A0A417YTG9_9BACI</name>
<comment type="caution">
    <text evidence="1">The sequence shown here is derived from an EMBL/GenBank/DDBJ whole genome shotgun (WGS) entry which is preliminary data.</text>
</comment>
<organism evidence="1 2">
    <name type="scientific">Neobacillus notoginsengisoli</name>
    <dbReference type="NCBI Taxonomy" id="1578198"/>
    <lineage>
        <taxon>Bacteria</taxon>
        <taxon>Bacillati</taxon>
        <taxon>Bacillota</taxon>
        <taxon>Bacilli</taxon>
        <taxon>Bacillales</taxon>
        <taxon>Bacillaceae</taxon>
        <taxon>Neobacillus</taxon>
    </lineage>
</organism>
<dbReference type="EMBL" id="QWEG01000007">
    <property type="protein sequence ID" value="RHW40313.1"/>
    <property type="molecule type" value="Genomic_DNA"/>
</dbReference>
<keyword evidence="2" id="KW-1185">Reference proteome</keyword>
<dbReference type="AlphaFoldDB" id="A0A417YTG9"/>